<dbReference type="NCBIfam" id="NF005559">
    <property type="entry name" value="PRK07231.1"/>
    <property type="match status" value="1"/>
</dbReference>
<keyword evidence="4" id="KW-1185">Reference proteome</keyword>
<dbReference type="Gene3D" id="3.40.50.720">
    <property type="entry name" value="NAD(P)-binding Rossmann-like Domain"/>
    <property type="match status" value="1"/>
</dbReference>
<evidence type="ECO:0000313" key="3">
    <source>
        <dbReference type="EMBL" id="EAQ48405.1"/>
    </source>
</evidence>
<dbReference type="PANTHER" id="PTHR43639:SF1">
    <property type="entry name" value="SHORT-CHAIN DEHYDROGENASE_REDUCTASE FAMILY PROTEIN"/>
    <property type="match status" value="1"/>
</dbReference>
<evidence type="ECO:0000313" key="4">
    <source>
        <dbReference type="Proteomes" id="UP000001601"/>
    </source>
</evidence>
<dbReference type="PANTHER" id="PTHR43639">
    <property type="entry name" value="OXIDOREDUCTASE, SHORT-CHAIN DEHYDROGENASE/REDUCTASE FAMILY (AFU_ORTHOLOGUE AFUA_5G02870)"/>
    <property type="match status" value="1"/>
</dbReference>
<dbReference type="EMBL" id="AANC01000008">
    <property type="protein sequence ID" value="EAQ48405.1"/>
    <property type="molecule type" value="Genomic_DNA"/>
</dbReference>
<dbReference type="Proteomes" id="UP000001601">
    <property type="component" value="Unassembled WGS sequence"/>
</dbReference>
<dbReference type="Pfam" id="PF13561">
    <property type="entry name" value="adh_short_C2"/>
    <property type="match status" value="1"/>
</dbReference>
<dbReference type="AlphaFoldDB" id="A3XPW3"/>
<dbReference type="InterPro" id="IPR002347">
    <property type="entry name" value="SDR_fam"/>
</dbReference>
<proteinExistence type="inferred from homology"/>
<dbReference type="eggNOG" id="COG1028">
    <property type="taxonomic scope" value="Bacteria"/>
</dbReference>
<name>A3XPW3_LEEBM</name>
<dbReference type="RefSeq" id="WP_009780934.1">
    <property type="nucleotide sequence ID" value="NZ_CH672395.1"/>
</dbReference>
<dbReference type="NCBIfam" id="NF009466">
    <property type="entry name" value="PRK12826.1-2"/>
    <property type="match status" value="1"/>
</dbReference>
<dbReference type="PRINTS" id="PR00081">
    <property type="entry name" value="GDHRDH"/>
</dbReference>
<comment type="similarity">
    <text evidence="1">Belongs to the short-chain dehydrogenases/reductases (SDR) family.</text>
</comment>
<keyword evidence="2" id="KW-0560">Oxidoreductase</keyword>
<organism evidence="3 4">
    <name type="scientific">Leeuwenhoekiella blandensis (strain CECT 7118 / CCUG 51940 / KCTC 22103 / MED217)</name>
    <name type="common">Flavobacterium sp. (strain MED217)</name>
    <dbReference type="NCBI Taxonomy" id="398720"/>
    <lineage>
        <taxon>Bacteria</taxon>
        <taxon>Pseudomonadati</taxon>
        <taxon>Bacteroidota</taxon>
        <taxon>Flavobacteriia</taxon>
        <taxon>Flavobacteriales</taxon>
        <taxon>Flavobacteriaceae</taxon>
        <taxon>Leeuwenhoekiella</taxon>
    </lineage>
</organism>
<dbReference type="SUPFAM" id="SSF51735">
    <property type="entry name" value="NAD(P)-binding Rossmann-fold domains"/>
    <property type="match status" value="1"/>
</dbReference>
<dbReference type="GO" id="GO:0016491">
    <property type="term" value="F:oxidoreductase activity"/>
    <property type="evidence" value="ECO:0007669"/>
    <property type="project" value="UniProtKB-KW"/>
</dbReference>
<dbReference type="InterPro" id="IPR020904">
    <property type="entry name" value="Sc_DH/Rdtase_CS"/>
</dbReference>
<dbReference type="STRING" id="398720.MED217_12899"/>
<sequence length="246" mass="26473">MTIQTAVVTGGNSGLGYAIARKFCDAGYKVYIIGRNEEKTRQAADNLGELVVPIVFDLNNLEAIPKLIDELLQATGKIDVLVNNAGINMKKDFAEVTDAEFDRILHTNVKSVFAISREVVKSMKGNYGGSIVNISSMAAQYGIPQVIAYTASKTAIEGMTRAMAVDLAQYNIRVNCVAPGFIKTPMTAKALNSDKQRKDRVFSRTPMGKMGAPEDIADAVFYLAGKESKFITGTVLCVDGGNAIGF</sequence>
<dbReference type="FunFam" id="3.40.50.720:FF:000084">
    <property type="entry name" value="Short-chain dehydrogenase reductase"/>
    <property type="match status" value="1"/>
</dbReference>
<dbReference type="CDD" id="cd05233">
    <property type="entry name" value="SDR_c"/>
    <property type="match status" value="1"/>
</dbReference>
<gene>
    <name evidence="3" type="ORF">MED217_12899</name>
</gene>
<dbReference type="InterPro" id="IPR036291">
    <property type="entry name" value="NAD(P)-bd_dom_sf"/>
</dbReference>
<reference evidence="3 4" key="1">
    <citation type="journal article" date="2007" name="Nature">
        <title>Light stimulates growth of proteorhodopsin-containing marine Flavobacteria.</title>
        <authorList>
            <person name="Gomez-Consarnau L."/>
            <person name="Gonzalez J.M."/>
            <person name="Coll-Llado M."/>
            <person name="Gourdon P."/>
            <person name="Pascher T."/>
            <person name="Neutze R."/>
            <person name="Pedros-Alio C."/>
            <person name="Pinhassi J."/>
        </authorList>
    </citation>
    <scope>NUCLEOTIDE SEQUENCE [LARGE SCALE GENOMIC DNA]</scope>
    <source>
        <strain evidence="3 4">MED217</strain>
    </source>
</reference>
<dbReference type="PROSITE" id="PS00061">
    <property type="entry name" value="ADH_SHORT"/>
    <property type="match status" value="1"/>
</dbReference>
<accession>A3XPW3</accession>
<comment type="caution">
    <text evidence="3">The sequence shown here is derived from an EMBL/GenBank/DDBJ whole genome shotgun (WGS) entry which is preliminary data.</text>
</comment>
<dbReference type="HOGENOM" id="CLU_010194_1_0_10"/>
<evidence type="ECO:0000256" key="1">
    <source>
        <dbReference type="ARBA" id="ARBA00006484"/>
    </source>
</evidence>
<dbReference type="PRINTS" id="PR00080">
    <property type="entry name" value="SDRFAMILY"/>
</dbReference>
<dbReference type="OrthoDB" id="9804104at2"/>
<evidence type="ECO:0000256" key="2">
    <source>
        <dbReference type="ARBA" id="ARBA00023002"/>
    </source>
</evidence>
<protein>
    <submittedName>
        <fullName evidence="3">3-oxoacyl-(Acyl-carrier protein) reductase</fullName>
    </submittedName>
</protein>